<gene>
    <name evidence="2" type="ORF">FEQUK3_LOCUS11072</name>
</gene>
<accession>A0A8J2IY69</accession>
<dbReference type="Pfam" id="PF09458">
    <property type="entry name" value="H_lectin"/>
    <property type="match status" value="1"/>
</dbReference>
<organism evidence="2 3">
    <name type="scientific">Fusarium equiseti</name>
    <name type="common">Fusarium scirpi</name>
    <dbReference type="NCBI Taxonomy" id="61235"/>
    <lineage>
        <taxon>Eukaryota</taxon>
        <taxon>Fungi</taxon>
        <taxon>Dikarya</taxon>
        <taxon>Ascomycota</taxon>
        <taxon>Pezizomycotina</taxon>
        <taxon>Sordariomycetes</taxon>
        <taxon>Hypocreomycetidae</taxon>
        <taxon>Hypocreales</taxon>
        <taxon>Nectriaceae</taxon>
        <taxon>Fusarium</taxon>
        <taxon>Fusarium incarnatum-equiseti species complex</taxon>
    </lineage>
</organism>
<comment type="caution">
    <text evidence="2">The sequence shown here is derived from an EMBL/GenBank/DDBJ whole genome shotgun (WGS) entry which is preliminary data.</text>
</comment>
<evidence type="ECO:0000313" key="3">
    <source>
        <dbReference type="Proteomes" id="UP000693738"/>
    </source>
</evidence>
<protein>
    <recommendedName>
        <fullName evidence="1">H-type lectin domain-containing protein</fullName>
    </recommendedName>
</protein>
<sequence length="1106" mass="124641">MDDLRGTRQPGKSRSAHPPVCEVPEFMVRKLNGDAHPALMATPGSGVIYRRSESWVSESSVADTTDYDQLYATAIEAQHGFIRKVNVLCSKRKLPPLDLSDIHSWSEVEQSVSNACEALEALSLKEKKHVPGFTGKLKQAFQKLCRNAGTGTTLINLVPTDSYCSILCGGLKVIFQALQETDRYREEIYNTLEELPFVLNDNASFLSLNFADEDLHRRAASIYAAIYGLMEVIIDWFLKRSLVTGVKLFANPTGFTENLKNQMAMVKVAAQRFTTRIAILSTEKQETLSQQNHTLMFGLSMHSEQVMAEFGDIRSRLLVLDKLTQFFDDTAKAELERQQLRLQRHEVPRIQAPAVTVEDILTRWCYEPELVHNDCTKILRSQHIAGYEIDLDLVTTIKFHPRFQSWLTLDESSVLFIDTRSDNPISSLEMPLVAAETYRQLEAFVDQHNREAHDDAAHIIPMAFFASQHRDMRRDPNASPNELAMSLLLQLVDQYHDFKTNDLDLVETEVDPTNIEAILFVYESLLAQLSQNTILILIIDDLSIFTQPLSRRRGMMQVIETLLDIHRNGEYIAKLKFVFGNSSRNDFSHGVFTEDEALRIWQSDATLPTTGGDAENLWPPFTTIRARCFNSVHESVKGILKSTLADWLWPNFNLCINVVWVEEGDADVRFNTSSGVTWCVLGYHAHSIPQSEPTATLGLRKWKKVTGAEKFDEEVVWTVEEIERITRHVWGHVLGLPHAYINKCDWDSDKVSQLCYDNHLQSTRIFNLKGHSKLRSIDSIMHIDQSENCSTTVNLMSTNVLVDSESGNLLSELYDTPPVVDIVEESIRNFPGWKKDTPINSGSLFIDTKGVLKTDRQRIVSAITHFELGNNPRYQAHVGWVTGGPGINLNVGAFGPGHQFNELKGIWACFDSSDDRTQSGWETMANIRLKGTSGPIAAAAPNEVLDKQCTFRAPFKAPRNVIVFIFRFSSQYTDSNRCLRITASVVTTSTTGFTIRVNTFGGNMVDDIGAMWIAHDVNDETIRSDRHDATEKTVSERSVSLTFSKPFPTKPRYLFYGFHHLDVSVDQGACANVSCEATNWDKNDVNITIRTPGANHRAGVSYIALL</sequence>
<dbReference type="GO" id="GO:0030246">
    <property type="term" value="F:carbohydrate binding"/>
    <property type="evidence" value="ECO:0007669"/>
    <property type="project" value="InterPro"/>
</dbReference>
<dbReference type="GO" id="GO:0007155">
    <property type="term" value="P:cell adhesion"/>
    <property type="evidence" value="ECO:0007669"/>
    <property type="project" value="InterPro"/>
</dbReference>
<reference evidence="2" key="1">
    <citation type="submission" date="2021-05" db="EMBL/GenBank/DDBJ databases">
        <authorList>
            <person name="Khan N."/>
        </authorList>
    </citation>
    <scope>NUCLEOTIDE SEQUENCE</scope>
</reference>
<evidence type="ECO:0000313" key="2">
    <source>
        <dbReference type="EMBL" id="CAG7565377.1"/>
    </source>
</evidence>
<dbReference type="Proteomes" id="UP000693738">
    <property type="component" value="Unassembled WGS sequence"/>
</dbReference>
<feature type="domain" description="H-type lectin" evidence="1">
    <location>
        <begin position="947"/>
        <end position="1015"/>
    </location>
</feature>
<dbReference type="PANTHER" id="PTHR40619:SF3">
    <property type="entry name" value="FUNGAL STAND N-TERMINAL GOODBYE DOMAIN-CONTAINING PROTEIN"/>
    <property type="match status" value="1"/>
</dbReference>
<dbReference type="EMBL" id="CAJSTJ010000182">
    <property type="protein sequence ID" value="CAG7565377.1"/>
    <property type="molecule type" value="Genomic_DNA"/>
</dbReference>
<name>A0A8J2IY69_FUSEQ</name>
<dbReference type="InterPro" id="IPR019019">
    <property type="entry name" value="H-type_lectin_domain"/>
</dbReference>
<dbReference type="AlphaFoldDB" id="A0A8J2IY69"/>
<evidence type="ECO:0000259" key="1">
    <source>
        <dbReference type="Pfam" id="PF09458"/>
    </source>
</evidence>
<proteinExistence type="predicted"/>
<dbReference type="PANTHER" id="PTHR40619">
    <property type="entry name" value="FUNGAL STAND N-TERMINAL GOODBYE DOMAIN-CONTAINING PROTEIN"/>
    <property type="match status" value="1"/>
</dbReference>